<reference evidence="4 5" key="1">
    <citation type="journal article" date="2011" name="Nature">
        <title>A high-resolution map of human evolutionary constraint using 29 mammals.</title>
        <authorList>
            <person name="Lindblad-Toh K."/>
            <person name="Garber M."/>
            <person name="Zuk O."/>
            <person name="Lin M.F."/>
            <person name="Parker B.J."/>
            <person name="Washietl S."/>
            <person name="Kheradpour P."/>
            <person name="Ernst J."/>
            <person name="Jordan G."/>
            <person name="Mauceli E."/>
            <person name="Ward L.D."/>
            <person name="Lowe C.B."/>
            <person name="Holloway A.K."/>
            <person name="Clamp M."/>
            <person name="Gnerre S."/>
            <person name="Alfoldi J."/>
            <person name="Beal K."/>
            <person name="Chang J."/>
            <person name="Clawson H."/>
            <person name="Cuff J."/>
            <person name="Di Palma F."/>
            <person name="Fitzgerald S."/>
            <person name="Flicek P."/>
            <person name="Guttman M."/>
            <person name="Hubisz M.J."/>
            <person name="Jaffe D.B."/>
            <person name="Jungreis I."/>
            <person name="Kent W.J."/>
            <person name="Kostka D."/>
            <person name="Lara M."/>
            <person name="Martins A.L."/>
            <person name="Massingham T."/>
            <person name="Moltke I."/>
            <person name="Raney B.J."/>
            <person name="Rasmussen M.D."/>
            <person name="Robinson J."/>
            <person name="Stark A."/>
            <person name="Vilella A.J."/>
            <person name="Wen J."/>
            <person name="Xie X."/>
            <person name="Zody M.C."/>
            <person name="Baldwin J."/>
            <person name="Bloom T."/>
            <person name="Chin C.W."/>
            <person name="Heiman D."/>
            <person name="Nicol R."/>
            <person name="Nusbaum C."/>
            <person name="Young S."/>
            <person name="Wilkinson J."/>
            <person name="Worley K.C."/>
            <person name="Kovar C.L."/>
            <person name="Muzny D.M."/>
            <person name="Gibbs R.A."/>
            <person name="Cree A."/>
            <person name="Dihn H.H."/>
            <person name="Fowler G."/>
            <person name="Jhangiani S."/>
            <person name="Joshi V."/>
            <person name="Lee S."/>
            <person name="Lewis L.R."/>
            <person name="Nazareth L.V."/>
            <person name="Okwuonu G."/>
            <person name="Santibanez J."/>
            <person name="Warren W.C."/>
            <person name="Mardis E.R."/>
            <person name="Weinstock G.M."/>
            <person name="Wilson R.K."/>
            <person name="Delehaunty K."/>
            <person name="Dooling D."/>
            <person name="Fronik C."/>
            <person name="Fulton L."/>
            <person name="Fulton B."/>
            <person name="Graves T."/>
            <person name="Minx P."/>
            <person name="Sodergren E."/>
            <person name="Birney E."/>
            <person name="Margulies E.H."/>
            <person name="Herrero J."/>
            <person name="Green E.D."/>
            <person name="Haussler D."/>
            <person name="Siepel A."/>
            <person name="Goldman N."/>
            <person name="Pollard K.S."/>
            <person name="Pedersen J.S."/>
            <person name="Lander E.S."/>
            <person name="Kellis M."/>
        </authorList>
    </citation>
    <scope>NUCLEOTIDE SEQUENCE [LARGE SCALE GENOMIC DNA]</scope>
</reference>
<dbReference type="Proteomes" id="UP000001074">
    <property type="component" value="Unassembled WGS sequence"/>
</dbReference>
<dbReference type="Pfam" id="PF01421">
    <property type="entry name" value="Reprolysin"/>
    <property type="match status" value="1"/>
</dbReference>
<dbReference type="InterPro" id="IPR001590">
    <property type="entry name" value="Peptidase_M12B"/>
</dbReference>
<dbReference type="eggNOG" id="KOG3607">
    <property type="taxonomic scope" value="Eukaryota"/>
</dbReference>
<reference evidence="4" key="3">
    <citation type="submission" date="2025-09" db="UniProtKB">
        <authorList>
            <consortium name="Ensembl"/>
        </authorList>
    </citation>
    <scope>IDENTIFICATION</scope>
</reference>
<dbReference type="PANTHER" id="PTHR11905">
    <property type="entry name" value="ADAM A DISINTEGRIN AND METALLOPROTEASE DOMAIN"/>
    <property type="match status" value="1"/>
</dbReference>
<evidence type="ECO:0000256" key="1">
    <source>
        <dbReference type="ARBA" id="ARBA00023157"/>
    </source>
</evidence>
<feature type="domain" description="Peptidase M12B" evidence="3">
    <location>
        <begin position="139"/>
        <end position="336"/>
    </location>
</feature>
<dbReference type="EMBL" id="AAPE02012494">
    <property type="status" value="NOT_ANNOTATED_CDS"/>
    <property type="molecule type" value="Genomic_DNA"/>
</dbReference>
<reference evidence="4" key="2">
    <citation type="submission" date="2025-08" db="UniProtKB">
        <authorList>
            <consortium name="Ensembl"/>
        </authorList>
    </citation>
    <scope>IDENTIFICATION</scope>
</reference>
<dbReference type="GO" id="GO:0008584">
    <property type="term" value="P:male gonad development"/>
    <property type="evidence" value="ECO:0007669"/>
    <property type="project" value="TreeGrafter"/>
</dbReference>
<dbReference type="STRING" id="59463.ENSMLUP00000017793"/>
<dbReference type="Ensembl" id="ENSMLUT00000026156.1">
    <property type="protein sequence ID" value="ENSMLUP00000017793.1"/>
    <property type="gene ID" value="ENSMLUG00000025536.1"/>
</dbReference>
<dbReference type="AlphaFoldDB" id="G1Q260"/>
<dbReference type="HOGENOM" id="CLU_012714_1_0_1"/>
<evidence type="ECO:0000256" key="2">
    <source>
        <dbReference type="PROSITE-ProRule" id="PRU00276"/>
    </source>
</evidence>
<sequence>VIYAIQINRKTYSLHLKKQSFLHPHFLVYSYNKSGKLYPDSSFEKGHCFYQGYAAEIPFSVVTLSTCSGLRGLLQFENISYGIEPLESSAKYEHMLYQIKNKADFLPLQDNYPMIHLGDEAYRILGKSEKKSDAVLLQRTLKIQIIMDKALYGYMGSEVAVATEKIVHIFGLVNTMFSQLKLTVMLTSLEIWSDQNKILCTGDANELLQRFVSWKESNFLHRSYDMAFLLIYRDYPNYMGATYHGRTCDRKLAVAIALYPKRMSLEAFSVVIAQLLGVNLGLSYDDIYNCNCPGATCIMNPQAIRSGGVKSFSSCSVNEYKGVVSQPGFECLQNQTISKVVVQGRQGASCGNNLLDTGEECDCG</sequence>
<accession>G1Q260</accession>
<name>G1Q260_MYOLU</name>
<dbReference type="GO" id="GO:0007155">
    <property type="term" value="P:cell adhesion"/>
    <property type="evidence" value="ECO:0007669"/>
    <property type="project" value="TreeGrafter"/>
</dbReference>
<evidence type="ECO:0000313" key="5">
    <source>
        <dbReference type="Proteomes" id="UP000001074"/>
    </source>
</evidence>
<dbReference type="Pfam" id="PF01562">
    <property type="entry name" value="Pep_M12B_propep"/>
    <property type="match status" value="1"/>
</dbReference>
<keyword evidence="1 2" id="KW-1015">Disulfide bond</keyword>
<dbReference type="InterPro" id="IPR024079">
    <property type="entry name" value="MetalloPept_cat_dom_sf"/>
</dbReference>
<dbReference type="Gene3D" id="3.40.390.10">
    <property type="entry name" value="Collagenase (Catalytic Domain)"/>
    <property type="match status" value="1"/>
</dbReference>
<dbReference type="GO" id="GO:0005886">
    <property type="term" value="C:plasma membrane"/>
    <property type="evidence" value="ECO:0007669"/>
    <property type="project" value="TreeGrafter"/>
</dbReference>
<evidence type="ECO:0000259" key="3">
    <source>
        <dbReference type="PROSITE" id="PS50215"/>
    </source>
</evidence>
<dbReference type="OMA" id="CENCIMH"/>
<dbReference type="GO" id="GO:0004222">
    <property type="term" value="F:metalloendopeptidase activity"/>
    <property type="evidence" value="ECO:0007669"/>
    <property type="project" value="InterPro"/>
</dbReference>
<dbReference type="InterPro" id="IPR034027">
    <property type="entry name" value="Reprolysin_adamalysin"/>
</dbReference>
<dbReference type="InParanoid" id="G1Q260"/>
<dbReference type="GeneTree" id="ENSGT00940000162466"/>
<proteinExistence type="predicted"/>
<dbReference type="PANTHER" id="PTHR11905:SF26">
    <property type="entry name" value="A DISINTEGRIN AND METALLOPEPTIDASE DOMAIN 3"/>
    <property type="match status" value="1"/>
</dbReference>
<dbReference type="PROSITE" id="PS50215">
    <property type="entry name" value="ADAM_MEPRO"/>
    <property type="match status" value="1"/>
</dbReference>
<comment type="caution">
    <text evidence="2">Lacks conserved residue(s) required for the propagation of feature annotation.</text>
</comment>
<keyword evidence="5" id="KW-1185">Reference proteome</keyword>
<dbReference type="GO" id="GO:0007339">
    <property type="term" value="P:binding of sperm to zona pellucida"/>
    <property type="evidence" value="ECO:0007669"/>
    <property type="project" value="TreeGrafter"/>
</dbReference>
<protein>
    <recommendedName>
        <fullName evidence="3">Peptidase M12B domain-containing protein</fullName>
    </recommendedName>
</protein>
<dbReference type="GO" id="GO:0006508">
    <property type="term" value="P:proteolysis"/>
    <property type="evidence" value="ECO:0007669"/>
    <property type="project" value="InterPro"/>
</dbReference>
<feature type="disulfide bond" evidence="2">
    <location>
        <begin position="292"/>
        <end position="297"/>
    </location>
</feature>
<evidence type="ECO:0000313" key="4">
    <source>
        <dbReference type="Ensembl" id="ENSMLUP00000017793.1"/>
    </source>
</evidence>
<dbReference type="CDD" id="cd04269">
    <property type="entry name" value="ZnMc_adamalysin_II_like"/>
    <property type="match status" value="1"/>
</dbReference>
<organism evidence="4 5">
    <name type="scientific">Myotis lucifugus</name>
    <name type="common">Little brown bat</name>
    <dbReference type="NCBI Taxonomy" id="59463"/>
    <lineage>
        <taxon>Eukaryota</taxon>
        <taxon>Metazoa</taxon>
        <taxon>Chordata</taxon>
        <taxon>Craniata</taxon>
        <taxon>Vertebrata</taxon>
        <taxon>Euteleostomi</taxon>
        <taxon>Mammalia</taxon>
        <taxon>Eutheria</taxon>
        <taxon>Laurasiatheria</taxon>
        <taxon>Chiroptera</taxon>
        <taxon>Yangochiroptera</taxon>
        <taxon>Vespertilionidae</taxon>
        <taxon>Myotis</taxon>
    </lineage>
</organism>
<dbReference type="SUPFAM" id="SSF55486">
    <property type="entry name" value="Metalloproteases ('zincins'), catalytic domain"/>
    <property type="match status" value="1"/>
</dbReference>
<dbReference type="InterPro" id="IPR002870">
    <property type="entry name" value="Peptidase_M12B_N"/>
</dbReference>